<dbReference type="InParanoid" id="E3JA52"/>
<evidence type="ECO:0000256" key="5">
    <source>
        <dbReference type="ARBA" id="ARBA00004904"/>
    </source>
</evidence>
<dbReference type="HAMAP" id="MF_01283">
    <property type="entry name" value="RibBA"/>
    <property type="match status" value="1"/>
</dbReference>
<feature type="active site" description="Proton acceptor; for GTP cyclohydrolase activity" evidence="19">
    <location>
        <position position="346"/>
    </location>
</feature>
<feature type="site" description="Essential for DHBP synthase activity" evidence="19">
    <location>
        <position position="180"/>
    </location>
</feature>
<comment type="cofactor">
    <cofactor evidence="19">
        <name>Zn(2+)</name>
        <dbReference type="ChEBI" id="CHEBI:29105"/>
    </cofactor>
    <text evidence="19">Binds 1 zinc ion per subunit.</text>
</comment>
<comment type="function">
    <text evidence="3 19">Catalyzes the conversion of D-ribulose 5-phosphate to formate and 3,4-dihydroxy-2-butanone 4-phosphate.</text>
</comment>
<evidence type="ECO:0000256" key="7">
    <source>
        <dbReference type="ARBA" id="ARBA00022619"/>
    </source>
</evidence>
<feature type="binding site" evidence="19">
    <location>
        <position position="159"/>
    </location>
    <ligand>
        <name>Mg(2+)</name>
        <dbReference type="ChEBI" id="CHEBI:18420"/>
        <label>2</label>
    </ligand>
</feature>
<dbReference type="EC" id="3.5.4.25" evidence="19"/>
<dbReference type="Gene3D" id="3.90.870.10">
    <property type="entry name" value="DHBP synthase"/>
    <property type="match status" value="1"/>
</dbReference>
<evidence type="ECO:0000256" key="12">
    <source>
        <dbReference type="ARBA" id="ARBA00022842"/>
    </source>
</evidence>
<dbReference type="InterPro" id="IPR036144">
    <property type="entry name" value="RibA-like_sf"/>
</dbReference>
<keyword evidence="14 19" id="KW-0464">Manganese</keyword>
<feature type="binding site" evidence="19">
    <location>
        <begin position="156"/>
        <end position="160"/>
    </location>
    <ligand>
        <name>D-ribulose 5-phosphate</name>
        <dbReference type="ChEBI" id="CHEBI:58121"/>
    </ligand>
</feature>
<feature type="site" description="Essential for DHBP synthase activity" evidence="19">
    <location>
        <position position="142"/>
    </location>
</feature>
<evidence type="ECO:0000256" key="19">
    <source>
        <dbReference type="HAMAP-Rule" id="MF_01283"/>
    </source>
</evidence>
<dbReference type="FunFam" id="3.40.50.10990:FF:000001">
    <property type="entry name" value="Riboflavin biosynthesis protein RibBA"/>
    <property type="match status" value="1"/>
</dbReference>
<dbReference type="Pfam" id="PF00925">
    <property type="entry name" value="GTP_cyclohydro2"/>
    <property type="match status" value="1"/>
</dbReference>
<name>E3JA52_PSEI1</name>
<accession>E3JA52</accession>
<feature type="binding site" evidence="19">
    <location>
        <position position="374"/>
    </location>
    <ligand>
        <name>GTP</name>
        <dbReference type="ChEBI" id="CHEBI:37565"/>
    </ligand>
</feature>
<evidence type="ECO:0000256" key="15">
    <source>
        <dbReference type="ARBA" id="ARBA00023239"/>
    </source>
</evidence>
<dbReference type="KEGG" id="fri:FraEuI1c_1697"/>
<comment type="cofactor">
    <cofactor evidence="19">
        <name>Mg(2+)</name>
        <dbReference type="ChEBI" id="CHEBI:18420"/>
    </cofactor>
    <cofactor evidence="19">
        <name>Mn(2+)</name>
        <dbReference type="ChEBI" id="CHEBI:29035"/>
    </cofactor>
    <text evidence="19">Binds 2 divalent metal cations per subunit. Magnesium or manganese.</text>
</comment>
<sequence>MSATTVCATPPAEDLTSAFGTVEDAVAAIRAGRAVVVVDDADRENEGDLIFAAEMATPELVAFMVRHTSGVICAPLTEQETDRLDLGQMVPTNTERMGTAFTVSVDAREGVSTGISAADRAHTLRLLAGAATVSTDLSRPGHIFPLRAREGGVLRRPGHTEAAVDLARLAGLRPAGAICEIVNDDGTMARLPQLVVFAREHGLVLISIADLVAYRRRTEMQVVRVAEASLPTKYGAFRAIGYRGTLDGVEHVALIRGEIGDGAEVLVRVHSECLTGDVFGSLRCDCGAQLDAALRMVAAEGRGVVLYMRGHEGRGIGLMHKLAAYQLQDAGHDTVDANLALGLPADARDYGVGAQVLVDLGVRGMRLLTNNPAKRAGLEGYGLSIVERVPLPVAHTPENLRYLTTKRDRMGHDIPGLPELPDVVADAVAEAVAAAVPAVPVKVVAQAVAEAVATAADALDTDADARGEAADGATAGRGNVNGTSGNGTSGNGRVRGRLTGHRRVAEASRGGDGR</sequence>
<feature type="binding site" evidence="19">
    <location>
        <position position="369"/>
    </location>
    <ligand>
        <name>GTP</name>
        <dbReference type="ChEBI" id="CHEBI:37565"/>
    </ligand>
</feature>
<dbReference type="AlphaFoldDB" id="E3JA52"/>
<dbReference type="CDD" id="cd00641">
    <property type="entry name" value="GTP_cyclohydro2"/>
    <property type="match status" value="1"/>
</dbReference>
<dbReference type="HOGENOM" id="CLU_020273_1_2_11"/>
<dbReference type="EC" id="4.1.99.12" evidence="19"/>
<evidence type="ECO:0000256" key="11">
    <source>
        <dbReference type="ARBA" id="ARBA00022833"/>
    </source>
</evidence>
<dbReference type="EMBL" id="CP002299">
    <property type="protein sequence ID" value="ADP79754.1"/>
    <property type="molecule type" value="Genomic_DNA"/>
</dbReference>
<evidence type="ECO:0000256" key="1">
    <source>
        <dbReference type="ARBA" id="ARBA00000141"/>
    </source>
</evidence>
<evidence type="ECO:0000256" key="10">
    <source>
        <dbReference type="ARBA" id="ARBA00022801"/>
    </source>
</evidence>
<dbReference type="InterPro" id="IPR032677">
    <property type="entry name" value="GTP_cyclohydro_II"/>
</dbReference>
<dbReference type="SUPFAM" id="SSF142695">
    <property type="entry name" value="RibA-like"/>
    <property type="match status" value="1"/>
</dbReference>
<dbReference type="GO" id="GO:0030145">
    <property type="term" value="F:manganese ion binding"/>
    <property type="evidence" value="ECO:0007669"/>
    <property type="project" value="UniProtKB-UniRule"/>
</dbReference>
<feature type="compositionally biased region" description="Low complexity" evidence="20">
    <location>
        <begin position="470"/>
        <end position="483"/>
    </location>
</feature>
<feature type="binding site" evidence="19">
    <location>
        <position position="180"/>
    </location>
    <ligand>
        <name>D-ribulose 5-phosphate</name>
        <dbReference type="ChEBI" id="CHEBI:58121"/>
    </ligand>
</feature>
<dbReference type="InterPro" id="IPR000422">
    <property type="entry name" value="DHBP_synthase_RibB"/>
</dbReference>
<dbReference type="GO" id="GO:0008270">
    <property type="term" value="F:zinc ion binding"/>
    <property type="evidence" value="ECO:0007669"/>
    <property type="project" value="UniProtKB-UniRule"/>
</dbReference>
<feature type="binding site" evidence="19">
    <location>
        <begin position="312"/>
        <end position="314"/>
    </location>
    <ligand>
        <name>GTP</name>
        <dbReference type="ChEBI" id="CHEBI:37565"/>
    </ligand>
</feature>
<keyword evidence="15 19" id="KW-0456">Lyase</keyword>
<dbReference type="GO" id="GO:0005525">
    <property type="term" value="F:GTP binding"/>
    <property type="evidence" value="ECO:0007669"/>
    <property type="project" value="UniProtKB-KW"/>
</dbReference>
<dbReference type="InterPro" id="IPR016299">
    <property type="entry name" value="Riboflavin_synth_RibBA"/>
</dbReference>
<dbReference type="GO" id="GO:0008686">
    <property type="term" value="F:3,4-dihydroxy-2-butanone-4-phosphate synthase activity"/>
    <property type="evidence" value="ECO:0007669"/>
    <property type="project" value="UniProtKB-UniRule"/>
</dbReference>
<evidence type="ECO:0000256" key="3">
    <source>
        <dbReference type="ARBA" id="ARBA00002284"/>
    </source>
</evidence>
<keyword evidence="12 19" id="KW-0460">Magnesium</keyword>
<dbReference type="HAMAP" id="MF_00179">
    <property type="entry name" value="RibA"/>
    <property type="match status" value="1"/>
</dbReference>
<feature type="binding site" evidence="19">
    <location>
        <position position="273"/>
    </location>
    <ligand>
        <name>Zn(2+)</name>
        <dbReference type="ChEBI" id="CHEBI:29105"/>
        <note>catalytic</note>
    </ligand>
</feature>
<evidence type="ECO:0000256" key="13">
    <source>
        <dbReference type="ARBA" id="ARBA00023134"/>
    </source>
</evidence>
<evidence type="ECO:0000256" key="14">
    <source>
        <dbReference type="ARBA" id="ARBA00023211"/>
    </source>
</evidence>
<dbReference type="GO" id="GO:0003935">
    <property type="term" value="F:GTP cyclohydrolase II activity"/>
    <property type="evidence" value="ECO:0007669"/>
    <property type="project" value="UniProtKB-UniRule"/>
</dbReference>
<dbReference type="NCBIfam" id="NF001591">
    <property type="entry name" value="PRK00393.1"/>
    <property type="match status" value="1"/>
</dbReference>
<organism evidence="22 23">
    <name type="scientific">Pseudofrankia inefficax (strain DSM 45817 / CECT 9037 / DDB 130130 / EuI1c)</name>
    <name type="common">Frankia inefficax</name>
    <dbReference type="NCBI Taxonomy" id="298654"/>
    <lineage>
        <taxon>Bacteria</taxon>
        <taxon>Bacillati</taxon>
        <taxon>Actinomycetota</taxon>
        <taxon>Actinomycetes</taxon>
        <taxon>Frankiales</taxon>
        <taxon>Frankiaceae</taxon>
        <taxon>Pseudofrankia</taxon>
    </lineage>
</organism>
<keyword evidence="10 19" id="KW-0378">Hydrolase</keyword>
<comment type="pathway">
    <text evidence="5 19">Cofactor biosynthesis; riboflavin biosynthesis; 2-hydroxy-3-oxobutyl phosphate from D-ribulose 5-phosphate: step 1/1.</text>
</comment>
<feature type="region of interest" description="Disordered" evidence="20">
    <location>
        <begin position="467"/>
        <end position="514"/>
    </location>
</feature>
<keyword evidence="8 19" id="KW-0479">Metal-binding</keyword>
<evidence type="ECO:0000259" key="21">
    <source>
        <dbReference type="Pfam" id="PF00925"/>
    </source>
</evidence>
<keyword evidence="23" id="KW-1185">Reference proteome</keyword>
<dbReference type="NCBIfam" id="NF006803">
    <property type="entry name" value="PRK09311.1"/>
    <property type="match status" value="1"/>
</dbReference>
<comment type="function">
    <text evidence="17 19">Catalyzes the conversion of GTP to 2,5-diamino-6-ribosylamino-4(3H)-pyrimidinone 5'-phosphate (DARP), formate and pyrophosphate.</text>
</comment>
<dbReference type="OrthoDB" id="9793111at2"/>
<dbReference type="Gene3D" id="3.40.50.10990">
    <property type="entry name" value="GTP cyclohydrolase II"/>
    <property type="match status" value="1"/>
</dbReference>
<dbReference type="Pfam" id="PF00926">
    <property type="entry name" value="DHBP_synthase"/>
    <property type="match status" value="1"/>
</dbReference>
<evidence type="ECO:0000256" key="17">
    <source>
        <dbReference type="ARBA" id="ARBA00043932"/>
    </source>
</evidence>
<feature type="binding site" evidence="19">
    <location>
        <position position="289"/>
    </location>
    <ligand>
        <name>GTP</name>
        <dbReference type="ChEBI" id="CHEBI:37565"/>
    </ligand>
</feature>
<feature type="binding site" evidence="19">
    <location>
        <begin position="268"/>
        <end position="272"/>
    </location>
    <ligand>
        <name>GTP</name>
        <dbReference type="ChEBI" id="CHEBI:37565"/>
    </ligand>
</feature>
<keyword evidence="9 19" id="KW-0547">Nucleotide-binding</keyword>
<evidence type="ECO:0000256" key="9">
    <source>
        <dbReference type="ARBA" id="ARBA00022741"/>
    </source>
</evidence>
<keyword evidence="13 19" id="KW-0342">GTP-binding</keyword>
<evidence type="ECO:0000313" key="22">
    <source>
        <dbReference type="EMBL" id="ADP79754.1"/>
    </source>
</evidence>
<feature type="binding site" evidence="19">
    <location>
        <position position="334"/>
    </location>
    <ligand>
        <name>GTP</name>
        <dbReference type="ChEBI" id="CHEBI:37565"/>
    </ligand>
</feature>
<comment type="catalytic activity">
    <reaction evidence="18 19">
        <text>GTP + 4 H2O = 2,5-diamino-6-hydroxy-4-(5-phosphoribosylamino)-pyrimidine + formate + 2 phosphate + 3 H(+)</text>
        <dbReference type="Rhea" id="RHEA:23704"/>
        <dbReference type="ChEBI" id="CHEBI:15377"/>
        <dbReference type="ChEBI" id="CHEBI:15378"/>
        <dbReference type="ChEBI" id="CHEBI:15740"/>
        <dbReference type="ChEBI" id="CHEBI:37565"/>
        <dbReference type="ChEBI" id="CHEBI:43474"/>
        <dbReference type="ChEBI" id="CHEBI:58614"/>
        <dbReference type="EC" id="3.5.4.25"/>
    </reaction>
</comment>
<keyword evidence="16 19" id="KW-0511">Multifunctional enzyme</keyword>
<feature type="binding site" evidence="19">
    <location>
        <position position="286"/>
    </location>
    <ligand>
        <name>Zn(2+)</name>
        <dbReference type="ChEBI" id="CHEBI:29105"/>
        <note>catalytic</note>
    </ligand>
</feature>
<dbReference type="eggNOG" id="COG0108">
    <property type="taxonomic scope" value="Bacteria"/>
</dbReference>
<gene>
    <name evidence="19" type="primary">ribBA</name>
    <name evidence="22" type="ordered locus">FraEuI1c_1697</name>
</gene>
<dbReference type="UniPathway" id="UPA00275">
    <property type="reaction ID" value="UER00399"/>
</dbReference>
<evidence type="ECO:0000256" key="20">
    <source>
        <dbReference type="SAM" id="MobiDB-lite"/>
    </source>
</evidence>
<reference evidence="22 23" key="1">
    <citation type="submission" date="2010-10" db="EMBL/GenBank/DDBJ databases">
        <title>Complete sequence of Frankia sp. EuI1c.</title>
        <authorList>
            <consortium name="US DOE Joint Genome Institute"/>
            <person name="Lucas S."/>
            <person name="Copeland A."/>
            <person name="Lapidus A."/>
            <person name="Cheng J.-F."/>
            <person name="Bruce D."/>
            <person name="Goodwin L."/>
            <person name="Pitluck S."/>
            <person name="Chertkov O."/>
            <person name="Detter J.C."/>
            <person name="Han C."/>
            <person name="Tapia R."/>
            <person name="Land M."/>
            <person name="Hauser L."/>
            <person name="Jeffries C."/>
            <person name="Kyrpides N."/>
            <person name="Ivanova N."/>
            <person name="Mikhailova N."/>
            <person name="Beauchemin N."/>
            <person name="Sen A."/>
            <person name="Sur S.A."/>
            <person name="Gtari M."/>
            <person name="Wall L."/>
            <person name="Tisa L."/>
            <person name="Woyke T."/>
        </authorList>
    </citation>
    <scope>NUCLEOTIDE SEQUENCE [LARGE SCALE GENOMIC DNA]</scope>
    <source>
        <strain evidence="23">DSM 45817 / CECT 9037 / EuI1c</strain>
    </source>
</reference>
<dbReference type="Proteomes" id="UP000002484">
    <property type="component" value="Chromosome"/>
</dbReference>
<dbReference type="NCBIfam" id="TIGR00505">
    <property type="entry name" value="ribA"/>
    <property type="match status" value="1"/>
</dbReference>
<feature type="binding site" evidence="19">
    <location>
        <position position="44"/>
    </location>
    <ligand>
        <name>Mg(2+)</name>
        <dbReference type="ChEBI" id="CHEBI:18420"/>
        <label>1</label>
    </ligand>
</feature>
<dbReference type="InterPro" id="IPR000926">
    <property type="entry name" value="RibA"/>
</dbReference>
<keyword evidence="11 19" id="KW-0862">Zinc</keyword>
<feature type="region of interest" description="GTP cyclohydrolase II" evidence="19">
    <location>
        <begin position="218"/>
        <end position="514"/>
    </location>
</feature>
<dbReference type="PANTHER" id="PTHR21327">
    <property type="entry name" value="GTP CYCLOHYDROLASE II-RELATED"/>
    <property type="match status" value="1"/>
</dbReference>
<feature type="binding site" evidence="19">
    <location>
        <begin position="43"/>
        <end position="44"/>
    </location>
    <ligand>
        <name>D-ribulose 5-phosphate</name>
        <dbReference type="ChEBI" id="CHEBI:58121"/>
    </ligand>
</feature>
<dbReference type="InterPro" id="IPR017945">
    <property type="entry name" value="DHBP_synth_RibB-like_a/b_dom"/>
</dbReference>
<comment type="catalytic activity">
    <reaction evidence="1 19">
        <text>D-ribulose 5-phosphate = (2S)-2-hydroxy-3-oxobutyl phosphate + formate + H(+)</text>
        <dbReference type="Rhea" id="RHEA:18457"/>
        <dbReference type="ChEBI" id="CHEBI:15378"/>
        <dbReference type="ChEBI" id="CHEBI:15740"/>
        <dbReference type="ChEBI" id="CHEBI:58121"/>
        <dbReference type="ChEBI" id="CHEBI:58830"/>
        <dbReference type="EC" id="4.1.99.12"/>
    </reaction>
</comment>
<evidence type="ECO:0000256" key="16">
    <source>
        <dbReference type="ARBA" id="ARBA00023268"/>
    </source>
</evidence>
<feature type="compositionally biased region" description="Basic and acidic residues" evidence="20">
    <location>
        <begin position="503"/>
        <end position="514"/>
    </location>
</feature>
<dbReference type="GO" id="GO:0000287">
    <property type="term" value="F:magnesium ion binding"/>
    <property type="evidence" value="ECO:0007669"/>
    <property type="project" value="UniProtKB-UniRule"/>
</dbReference>
<dbReference type="GO" id="GO:0009231">
    <property type="term" value="P:riboflavin biosynthetic process"/>
    <property type="evidence" value="ECO:0007669"/>
    <property type="project" value="UniProtKB-UniRule"/>
</dbReference>
<protein>
    <recommendedName>
        <fullName evidence="19">Riboflavin biosynthesis protein RibBA</fullName>
    </recommendedName>
    <domain>
        <recommendedName>
            <fullName evidence="19">3,4-dihydroxy-2-butanone 4-phosphate synthase</fullName>
            <shortName evidence="19">DHBP synthase</shortName>
            <ecNumber evidence="19">4.1.99.12</ecNumber>
        </recommendedName>
    </domain>
    <domain>
        <recommendedName>
            <fullName evidence="19">GTP cyclohydrolase-2</fullName>
            <ecNumber evidence="19">3.5.4.25</ecNumber>
        </recommendedName>
        <alternativeName>
            <fullName evidence="19">GTP cyclohydrolase II</fullName>
        </alternativeName>
    </domain>
</protein>
<evidence type="ECO:0000256" key="18">
    <source>
        <dbReference type="ARBA" id="ARBA00049295"/>
    </source>
</evidence>
<dbReference type="SUPFAM" id="SSF55821">
    <property type="entry name" value="YrdC/RibB"/>
    <property type="match status" value="1"/>
</dbReference>
<keyword evidence="7 19" id="KW-0686">Riboflavin biosynthesis</keyword>
<dbReference type="FunCoup" id="E3JA52">
    <property type="interactions" value="214"/>
</dbReference>
<evidence type="ECO:0000256" key="4">
    <source>
        <dbReference type="ARBA" id="ARBA00004853"/>
    </source>
</evidence>
<dbReference type="FunFam" id="3.90.870.10:FF:000001">
    <property type="entry name" value="Riboflavin biosynthesis protein RibBA"/>
    <property type="match status" value="1"/>
</dbReference>
<evidence type="ECO:0000313" key="23">
    <source>
        <dbReference type="Proteomes" id="UP000002484"/>
    </source>
</evidence>
<dbReference type="eggNOG" id="COG0807">
    <property type="taxonomic scope" value="Bacteria"/>
</dbReference>
<comment type="similarity">
    <text evidence="19">In the C-terminal section; belongs to the GTP cyclohydrolase II family.</text>
</comment>
<evidence type="ECO:0000256" key="6">
    <source>
        <dbReference type="ARBA" id="ARBA00005520"/>
    </source>
</evidence>
<dbReference type="GO" id="GO:0005829">
    <property type="term" value="C:cytosol"/>
    <property type="evidence" value="ECO:0007669"/>
    <property type="project" value="TreeGrafter"/>
</dbReference>
<dbReference type="HAMAP" id="MF_00180">
    <property type="entry name" value="RibB"/>
    <property type="match status" value="1"/>
</dbReference>
<feature type="binding site" evidence="19">
    <location>
        <position position="44"/>
    </location>
    <ligand>
        <name>Mg(2+)</name>
        <dbReference type="ChEBI" id="CHEBI:18420"/>
        <label>2</label>
    </ligand>
</feature>
<evidence type="ECO:0000256" key="8">
    <source>
        <dbReference type="ARBA" id="ARBA00022723"/>
    </source>
</evidence>
<feature type="region of interest" description="DHBP synthase" evidence="19">
    <location>
        <begin position="1"/>
        <end position="217"/>
    </location>
</feature>
<evidence type="ECO:0000256" key="2">
    <source>
        <dbReference type="ARBA" id="ARBA00001936"/>
    </source>
</evidence>
<dbReference type="STRING" id="298654.FraEuI1c_1697"/>
<feature type="active site" description="Nucleophile; for GTP cyclohydrolase activity" evidence="19">
    <location>
        <position position="348"/>
    </location>
</feature>
<dbReference type="NCBIfam" id="TIGR00506">
    <property type="entry name" value="ribB"/>
    <property type="match status" value="1"/>
</dbReference>
<feature type="binding site" evidence="19">
    <location>
        <position position="48"/>
    </location>
    <ligand>
        <name>D-ribulose 5-phosphate</name>
        <dbReference type="ChEBI" id="CHEBI:58121"/>
    </ligand>
</feature>
<comment type="pathway">
    <text evidence="4 19">Cofactor biosynthesis; riboflavin biosynthesis; 5-amino-6-(D-ribitylamino)uracil from GTP: step 1/4.</text>
</comment>
<feature type="domain" description="GTP cyclohydrolase II" evidence="21">
    <location>
        <begin position="224"/>
        <end position="390"/>
    </location>
</feature>
<dbReference type="RefSeq" id="WP_013422873.1">
    <property type="nucleotide sequence ID" value="NC_014666.1"/>
</dbReference>
<proteinExistence type="inferred from homology"/>
<dbReference type="PANTHER" id="PTHR21327:SF18">
    <property type="entry name" value="3,4-DIHYDROXY-2-BUTANONE 4-PHOSPHATE SYNTHASE"/>
    <property type="match status" value="1"/>
</dbReference>
<comment type="similarity">
    <text evidence="6 19">In the N-terminal section; belongs to the DHBP synthase family.</text>
</comment>
<comment type="cofactor">
    <cofactor evidence="2">
        <name>Mn(2+)</name>
        <dbReference type="ChEBI" id="CHEBI:29035"/>
    </cofactor>
</comment>
<feature type="binding site" evidence="19">
    <location>
        <position position="284"/>
    </location>
    <ligand>
        <name>Zn(2+)</name>
        <dbReference type="ChEBI" id="CHEBI:29105"/>
        <note>catalytic</note>
    </ligand>
</feature>